<protein>
    <submittedName>
        <fullName evidence="2">FIG007317: Chromosome segregation protein SMC-like</fullName>
    </submittedName>
</protein>
<dbReference type="Pfam" id="PF13558">
    <property type="entry name" value="SbcC_Walker_B"/>
    <property type="match status" value="1"/>
</dbReference>
<keyword evidence="1" id="KW-0175">Coiled coil</keyword>
<accession>A0A3B0V416</accession>
<gene>
    <name evidence="2" type="ORF">MNBD_DELTA03-1308</name>
</gene>
<feature type="non-terminal residue" evidence="2">
    <location>
        <position position="1"/>
    </location>
</feature>
<organism evidence="2">
    <name type="scientific">hydrothermal vent metagenome</name>
    <dbReference type="NCBI Taxonomy" id="652676"/>
    <lineage>
        <taxon>unclassified sequences</taxon>
        <taxon>metagenomes</taxon>
        <taxon>ecological metagenomes</taxon>
    </lineage>
</organism>
<dbReference type="EMBL" id="UOEX01000003">
    <property type="protein sequence ID" value="VAW32617.1"/>
    <property type="molecule type" value="Genomic_DNA"/>
</dbReference>
<name>A0A3B0V416_9ZZZZ</name>
<sequence length="587" mass="68202">AAASGPDINLHPQSLCHKLVIKPDCGFYSWLERELARRFDYACTESMAQFQRERQAVTRAGQIKSGGRRHEKDDRYKLTDRGRYILGWTNEQKIAALSCEAGTLSDKIGIIDAQITKLQTQLHELAKQRTTLAQLGEFRHFDDLDWQSIAKAISRLEQEQLELESASNILRALNRQLSDLEKNIALNETEADDYKRRHAKNDEKRKQAENLLGQSRAVINRLPEAGRQKLVEELRPLQDEALGSRQLTVESCDNCEREMREWLQKKIDSKDRRLKTLSERIIRAMQDFCREFPLETREIDVDLLADSEYIKILEQLKADDLPRFARRFKELLNENTIREIANFQSHLNKERRNIKERIEIINRSLADIEYNPGRYIVLEAQASPDQEITVFRQQLRACTEGALTGSEDEQYAENKFLQVKDIIDRFRGREGTSDLDKNWRNKVTDVRRWFEFAASERWQEDDSEYEHYTDSSGKSGGEKEKLAYTVLAAGLAYQFGLEWGAVRSRSFRFVVIDEAFGRGSDESARYGLKLFKKLNLQLLIVTPLQKIHIIEPFVNSVGFVHNEEGRESFLRNLTIEEYKIQREACSA</sequence>
<dbReference type="AlphaFoldDB" id="A0A3B0V416"/>
<evidence type="ECO:0000256" key="1">
    <source>
        <dbReference type="SAM" id="Coils"/>
    </source>
</evidence>
<evidence type="ECO:0000313" key="2">
    <source>
        <dbReference type="EMBL" id="VAW32617.1"/>
    </source>
</evidence>
<reference evidence="2" key="1">
    <citation type="submission" date="2018-06" db="EMBL/GenBank/DDBJ databases">
        <authorList>
            <person name="Zhirakovskaya E."/>
        </authorList>
    </citation>
    <scope>NUCLEOTIDE SEQUENCE</scope>
</reference>
<feature type="coiled-coil region" evidence="1">
    <location>
        <begin position="149"/>
        <end position="211"/>
    </location>
</feature>
<proteinExistence type="predicted"/>